<protein>
    <recommendedName>
        <fullName evidence="2">Methyltransferase type 11 domain-containing protein</fullName>
    </recommendedName>
</protein>
<feature type="non-terminal residue" evidence="1">
    <location>
        <position position="1"/>
    </location>
</feature>
<sequence>ANPENFEKDRFDGMACLMAIQNIENIEALFKNAAIGLKPQCHLVFVMTHPCFRIPRQTHWGWDEEKKMEYRRIDHYRTKTNVPILTPPFANKDSFTLTYHRPLESYFAALSSAGFAVDGLEEWISNKKSEPGKRAKAENRSRKEIPLFLAVRAKLIG</sequence>
<evidence type="ECO:0008006" key="2">
    <source>
        <dbReference type="Google" id="ProtNLM"/>
    </source>
</evidence>
<dbReference type="Gene3D" id="3.40.50.150">
    <property type="entry name" value="Vaccinia Virus protein VP39"/>
    <property type="match status" value="1"/>
</dbReference>
<evidence type="ECO:0000313" key="1">
    <source>
        <dbReference type="EMBL" id="SVA34302.1"/>
    </source>
</evidence>
<dbReference type="SUPFAM" id="SSF53335">
    <property type="entry name" value="S-adenosyl-L-methionine-dependent methyltransferases"/>
    <property type="match status" value="1"/>
</dbReference>
<gene>
    <name evidence="1" type="ORF">METZ01_LOCUS87156</name>
</gene>
<organism evidence="1">
    <name type="scientific">marine metagenome</name>
    <dbReference type="NCBI Taxonomy" id="408172"/>
    <lineage>
        <taxon>unclassified sequences</taxon>
        <taxon>metagenomes</taxon>
        <taxon>ecological metagenomes</taxon>
    </lineage>
</organism>
<dbReference type="EMBL" id="UINC01007622">
    <property type="protein sequence ID" value="SVA34302.1"/>
    <property type="molecule type" value="Genomic_DNA"/>
</dbReference>
<reference evidence="1" key="1">
    <citation type="submission" date="2018-05" db="EMBL/GenBank/DDBJ databases">
        <authorList>
            <person name="Lanie J.A."/>
            <person name="Ng W.-L."/>
            <person name="Kazmierczak K.M."/>
            <person name="Andrzejewski T.M."/>
            <person name="Davidsen T.M."/>
            <person name="Wayne K.J."/>
            <person name="Tettelin H."/>
            <person name="Glass J.I."/>
            <person name="Rusch D."/>
            <person name="Podicherti R."/>
            <person name="Tsui H.-C.T."/>
            <person name="Winkler M.E."/>
        </authorList>
    </citation>
    <scope>NUCLEOTIDE SEQUENCE</scope>
</reference>
<accession>A0A381V1R7</accession>
<name>A0A381V1R7_9ZZZZ</name>
<dbReference type="InterPro" id="IPR029063">
    <property type="entry name" value="SAM-dependent_MTases_sf"/>
</dbReference>
<dbReference type="AlphaFoldDB" id="A0A381V1R7"/>
<proteinExistence type="predicted"/>